<accession>A0A3L5TRD5</accession>
<keyword evidence="3" id="KW-1185">Reference proteome</keyword>
<dbReference type="Gene3D" id="1.20.920.20">
    <property type="match status" value="1"/>
</dbReference>
<reference evidence="2 3" key="1">
    <citation type="journal article" date="2016" name="PLoS ONE">
        <title>A First Insight into the Genome of the Filter-Feeder Mussel Mytilus galloprovincialis.</title>
        <authorList>
            <person name="Murgarella M."/>
            <person name="Puiu D."/>
            <person name="Novoa B."/>
            <person name="Figueras A."/>
            <person name="Posada D."/>
            <person name="Canchaya C."/>
        </authorList>
    </citation>
    <scope>NUCLEOTIDE SEQUENCE [LARGE SCALE GENOMIC DNA]</scope>
    <source>
        <tissue evidence="2">Muscle</tissue>
    </source>
</reference>
<evidence type="ECO:0000313" key="2">
    <source>
        <dbReference type="EMBL" id="OPL21670.1"/>
    </source>
</evidence>
<organism evidence="2 3">
    <name type="scientific">Mytilus galloprovincialis</name>
    <name type="common">Mediterranean mussel</name>
    <dbReference type="NCBI Taxonomy" id="29158"/>
    <lineage>
        <taxon>Eukaryota</taxon>
        <taxon>Metazoa</taxon>
        <taxon>Spiralia</taxon>
        <taxon>Lophotrochozoa</taxon>
        <taxon>Mollusca</taxon>
        <taxon>Bivalvia</taxon>
        <taxon>Autobranchia</taxon>
        <taxon>Pteriomorphia</taxon>
        <taxon>Mytilida</taxon>
        <taxon>Mytiloidea</taxon>
        <taxon>Mytilidae</taxon>
        <taxon>Mytilinae</taxon>
        <taxon>Mytilus</taxon>
    </lineage>
</organism>
<name>A0A3L5TRD5_MYTGA</name>
<sequence>LRDCRQLPWAGDLSPEITINKIKVLEKKKEQFKVEAVKVPNLPYSKTILHERIKNRHRKDGDRAKNEVYDLRLSGDSWNVLDVCIIPSQKLEHRMKVLSTLDQTRSDAKVMRKAIKTISGKFQDATKKTEDLLYKLTAKATALEKLKAKIGLSKSLDAHLHLTEMYAESDEEDELLEQEEYDEYDRKFDKMMELKLQDRQVKAKEDHVKAKKSVDECRQNLEYAKQQVLHWKTKVDRGCIERIRQFTNPPLLVGQVMEMVMMLVGKRLPSQRLYEPKESTGKDEMSSRMSSSSSSTKMLGVKK</sequence>
<dbReference type="PANTHER" id="PTHR46961">
    <property type="entry name" value="DYNEIN HEAVY CHAIN 1, AXONEMAL-LIKE PROTEIN"/>
    <property type="match status" value="1"/>
</dbReference>
<dbReference type="AlphaFoldDB" id="A0A3L5TRD5"/>
<dbReference type="InterPro" id="IPR026983">
    <property type="entry name" value="DHC"/>
</dbReference>
<gene>
    <name evidence="2" type="ORF">AM593_02226</name>
</gene>
<dbReference type="GO" id="GO:0045505">
    <property type="term" value="F:dynein intermediate chain binding"/>
    <property type="evidence" value="ECO:0007669"/>
    <property type="project" value="InterPro"/>
</dbReference>
<dbReference type="EMBL" id="KV589453">
    <property type="protein sequence ID" value="OPL21670.1"/>
    <property type="molecule type" value="Genomic_DNA"/>
</dbReference>
<protein>
    <submittedName>
        <fullName evidence="2">Uncharacterized protein</fullName>
    </submittedName>
</protein>
<feature type="region of interest" description="Disordered" evidence="1">
    <location>
        <begin position="273"/>
        <end position="303"/>
    </location>
</feature>
<evidence type="ECO:0000256" key="1">
    <source>
        <dbReference type="SAM" id="MobiDB-lite"/>
    </source>
</evidence>
<dbReference type="SMR" id="A0A3L5TRD5"/>
<dbReference type="Proteomes" id="UP000266721">
    <property type="component" value="Unassembled WGS sequence"/>
</dbReference>
<dbReference type="PANTHER" id="PTHR46961:SF15">
    <property type="entry name" value="AAA+ ATPASE DOMAIN-CONTAINING PROTEIN"/>
    <property type="match status" value="1"/>
</dbReference>
<feature type="non-terminal residue" evidence="2">
    <location>
        <position position="303"/>
    </location>
</feature>
<dbReference type="GO" id="GO:0030286">
    <property type="term" value="C:dynein complex"/>
    <property type="evidence" value="ECO:0007669"/>
    <property type="project" value="InterPro"/>
</dbReference>
<dbReference type="GO" id="GO:0051959">
    <property type="term" value="F:dynein light intermediate chain binding"/>
    <property type="evidence" value="ECO:0007669"/>
    <property type="project" value="InterPro"/>
</dbReference>
<comment type="caution">
    <text evidence="2">The sequence shown here is derived from an EMBL/GenBank/DDBJ whole genome shotgun (WGS) entry which is preliminary data.</text>
</comment>
<feature type="non-terminal residue" evidence="2">
    <location>
        <position position="1"/>
    </location>
</feature>
<proteinExistence type="predicted"/>
<feature type="compositionally biased region" description="Basic and acidic residues" evidence="1">
    <location>
        <begin position="274"/>
        <end position="286"/>
    </location>
</feature>
<evidence type="ECO:0000313" key="3">
    <source>
        <dbReference type="Proteomes" id="UP000266721"/>
    </source>
</evidence>
<dbReference type="GO" id="GO:0007018">
    <property type="term" value="P:microtubule-based movement"/>
    <property type="evidence" value="ECO:0007669"/>
    <property type="project" value="InterPro"/>
</dbReference>